<accession>A0A5B0NGV5</accession>
<proteinExistence type="predicted"/>
<dbReference type="EMBL" id="VSWC01000105">
    <property type="protein sequence ID" value="KAA1087300.1"/>
    <property type="molecule type" value="Genomic_DNA"/>
</dbReference>
<evidence type="ECO:0000256" key="1">
    <source>
        <dbReference type="SAM" id="MobiDB-lite"/>
    </source>
</evidence>
<feature type="region of interest" description="Disordered" evidence="1">
    <location>
        <begin position="153"/>
        <end position="174"/>
    </location>
</feature>
<feature type="compositionally biased region" description="Polar residues" evidence="1">
    <location>
        <begin position="96"/>
        <end position="105"/>
    </location>
</feature>
<protein>
    <submittedName>
        <fullName evidence="2">Uncharacterized protein</fullName>
    </submittedName>
</protein>
<dbReference type="OrthoDB" id="2507825at2759"/>
<comment type="caution">
    <text evidence="2">The sequence shown here is derived from an EMBL/GenBank/DDBJ whole genome shotgun (WGS) entry which is preliminary data.</text>
</comment>
<feature type="compositionally biased region" description="Basic and acidic residues" evidence="1">
    <location>
        <begin position="84"/>
        <end position="95"/>
    </location>
</feature>
<dbReference type="AlphaFoldDB" id="A0A5B0NGV5"/>
<dbReference type="Proteomes" id="UP000324748">
    <property type="component" value="Unassembled WGS sequence"/>
</dbReference>
<feature type="compositionally biased region" description="Pro residues" evidence="1">
    <location>
        <begin position="160"/>
        <end position="170"/>
    </location>
</feature>
<evidence type="ECO:0000313" key="2">
    <source>
        <dbReference type="EMBL" id="KAA1087300.1"/>
    </source>
</evidence>
<sequence>MKAPGKLPQQKSTVQSEPKMSGTPSRSHGNYPNHQHNAASGDLGGRPEQLRDHYHGGAYEQYPEDPYSMTTQHSSNHQPMQGEGDIHLGDFRELRSSNSTGSTLVGSRPHTDGFPMTQSTLVGRPETAAQSYLLTAPAGPPGRLFHQGQCATPTQAYPLSAPPALAPVPNKPRARRANRTTAEIQADEAALALKRQEKADKAATKAAEARVKATQKAAQNIVKAKEKASAAARLKWTEESSLELLHFVRMVKDEYDEESKRPGFVPFKKFFETNDDRKDAFPLLVGIENEALLRRYRALVGTYRVKDYLDRSGSGGLLGALIQFGLPHRLYDILLDMNASNPAANGVGQGELDDNIEDLLADDISVSEAPSEESGADEPTGADCNINTTRDSPASDPRPKKRGRRERTPLTAEERALDSSSPLPEALVLPVPPRAQGIPSSSSAAAAKPKAPPAPKGGAPSPAMATKKPTVTRPPVAIATLLAGAVGPKKPRKRRTPPRTTCYS</sequence>
<feature type="compositionally biased region" description="Polar residues" evidence="1">
    <location>
        <begin position="9"/>
        <end position="38"/>
    </location>
</feature>
<keyword evidence="3" id="KW-1185">Reference proteome</keyword>
<name>A0A5B0NGV5_PUCGR</name>
<feature type="region of interest" description="Disordered" evidence="1">
    <location>
        <begin position="367"/>
        <end position="504"/>
    </location>
</feature>
<reference evidence="2 3" key="1">
    <citation type="submission" date="2019-05" db="EMBL/GenBank/DDBJ databases">
        <title>Emergence of the Ug99 lineage of the wheat stem rust pathogen through somatic hybridization.</title>
        <authorList>
            <person name="Li F."/>
            <person name="Upadhyaya N.M."/>
            <person name="Sperschneider J."/>
            <person name="Matny O."/>
            <person name="Nguyen-Phuc H."/>
            <person name="Mago R."/>
            <person name="Raley C."/>
            <person name="Miller M.E."/>
            <person name="Silverstein K.A.T."/>
            <person name="Henningsen E."/>
            <person name="Hirsch C.D."/>
            <person name="Visser B."/>
            <person name="Pretorius Z.A."/>
            <person name="Steffenson B.J."/>
            <person name="Schwessinger B."/>
            <person name="Dodds P.N."/>
            <person name="Figueroa M."/>
        </authorList>
    </citation>
    <scope>NUCLEOTIDE SEQUENCE [LARGE SCALE GENOMIC DNA]</scope>
    <source>
        <strain evidence="2">21-0</strain>
    </source>
</reference>
<feature type="compositionally biased region" description="Low complexity" evidence="1">
    <location>
        <begin position="419"/>
        <end position="429"/>
    </location>
</feature>
<feature type="compositionally biased region" description="Basic and acidic residues" evidence="1">
    <location>
        <begin position="406"/>
        <end position="417"/>
    </location>
</feature>
<feature type="compositionally biased region" description="Low complexity" evidence="1">
    <location>
        <begin position="439"/>
        <end position="449"/>
    </location>
</feature>
<feature type="region of interest" description="Disordered" evidence="1">
    <location>
        <begin position="1"/>
        <end position="119"/>
    </location>
</feature>
<organism evidence="2 3">
    <name type="scientific">Puccinia graminis f. sp. tritici</name>
    <dbReference type="NCBI Taxonomy" id="56615"/>
    <lineage>
        <taxon>Eukaryota</taxon>
        <taxon>Fungi</taxon>
        <taxon>Dikarya</taxon>
        <taxon>Basidiomycota</taxon>
        <taxon>Pucciniomycotina</taxon>
        <taxon>Pucciniomycetes</taxon>
        <taxon>Pucciniales</taxon>
        <taxon>Pucciniaceae</taxon>
        <taxon>Puccinia</taxon>
    </lineage>
</organism>
<gene>
    <name evidence="2" type="ORF">PGT21_028228</name>
</gene>
<feature type="compositionally biased region" description="Polar residues" evidence="1">
    <location>
        <begin position="68"/>
        <end position="79"/>
    </location>
</feature>
<evidence type="ECO:0000313" key="3">
    <source>
        <dbReference type="Proteomes" id="UP000324748"/>
    </source>
</evidence>